<protein>
    <submittedName>
        <fullName evidence="1">Uncharacterized protein</fullName>
    </submittedName>
</protein>
<dbReference type="GeneID" id="57907731"/>
<proteinExistence type="predicted"/>
<reference evidence="1 2" key="1">
    <citation type="submission" date="2018-06" db="EMBL/GenBank/DDBJ databases">
        <authorList>
            <consortium name="Pathogen Informatics"/>
            <person name="Doyle S."/>
        </authorList>
    </citation>
    <scope>NUCLEOTIDE SEQUENCE [LARGE SCALE GENOMIC DNA]</scope>
    <source>
        <strain evidence="1 2">NCTC11470</strain>
    </source>
</reference>
<dbReference type="Proteomes" id="UP000254835">
    <property type="component" value="Unassembled WGS sequence"/>
</dbReference>
<dbReference type="RefSeq" id="WP_004712593.1">
    <property type="nucleotide sequence ID" value="NZ_CP023964.1"/>
</dbReference>
<dbReference type="EMBL" id="UHJA01000001">
    <property type="protein sequence ID" value="SUP75086.1"/>
    <property type="molecule type" value="Genomic_DNA"/>
</dbReference>
<gene>
    <name evidence="1" type="ORF">NCTC11470_00091</name>
</gene>
<organism evidence="1 2">
    <name type="scientific">Yersinia frederiksenii</name>
    <dbReference type="NCBI Taxonomy" id="29484"/>
    <lineage>
        <taxon>Bacteria</taxon>
        <taxon>Pseudomonadati</taxon>
        <taxon>Pseudomonadota</taxon>
        <taxon>Gammaproteobacteria</taxon>
        <taxon>Enterobacterales</taxon>
        <taxon>Yersiniaceae</taxon>
        <taxon>Yersinia</taxon>
    </lineage>
</organism>
<evidence type="ECO:0000313" key="1">
    <source>
        <dbReference type="EMBL" id="SUP75086.1"/>
    </source>
</evidence>
<sequence>MKATKKKTSKFQIQYRYCGMWANGNTYSTRKEADDYARNTGRDYQVVKVR</sequence>
<dbReference type="AlphaFoldDB" id="A0A380PN95"/>
<evidence type="ECO:0000313" key="2">
    <source>
        <dbReference type="Proteomes" id="UP000254835"/>
    </source>
</evidence>
<accession>A0A380PN95</accession>
<name>A0A380PN95_YERFR</name>